<comment type="caution">
    <text evidence="2">The sequence shown here is derived from an EMBL/GenBank/DDBJ whole genome shotgun (WGS) entry which is preliminary data.</text>
</comment>
<keyword evidence="3" id="KW-1185">Reference proteome</keyword>
<name>A0ABR9RIZ6_9FIRM</name>
<dbReference type="SUPFAM" id="SSF53448">
    <property type="entry name" value="Nucleotide-diphospho-sugar transferases"/>
    <property type="match status" value="1"/>
</dbReference>
<dbReference type="EMBL" id="JADCKL010000003">
    <property type="protein sequence ID" value="MBE5062937.1"/>
    <property type="molecule type" value="Genomic_DNA"/>
</dbReference>
<organism evidence="2 3">
    <name type="scientific">Claveliimonas monacensis</name>
    <dbReference type="NCBI Taxonomy" id="2779351"/>
    <lineage>
        <taxon>Bacteria</taxon>
        <taxon>Bacillati</taxon>
        <taxon>Bacillota</taxon>
        <taxon>Clostridia</taxon>
        <taxon>Lachnospirales</taxon>
        <taxon>Lachnospiraceae</taxon>
        <taxon>Claveliimonas</taxon>
    </lineage>
</organism>
<reference evidence="2 3" key="1">
    <citation type="submission" date="2020-10" db="EMBL/GenBank/DDBJ databases">
        <title>ChiBAC.</title>
        <authorList>
            <person name="Zenner C."/>
            <person name="Hitch T.C.A."/>
            <person name="Clavel T."/>
        </authorList>
    </citation>
    <scope>NUCLEOTIDE SEQUENCE [LARGE SCALE GENOMIC DNA]</scope>
    <source>
        <strain evidence="2 3">DSM 108991</strain>
    </source>
</reference>
<accession>A0ABR9RIZ6</accession>
<evidence type="ECO:0000313" key="2">
    <source>
        <dbReference type="EMBL" id="MBE5062937.1"/>
    </source>
</evidence>
<dbReference type="Proteomes" id="UP000758652">
    <property type="component" value="Unassembled WGS sequence"/>
</dbReference>
<feature type="domain" description="Glycosyltransferase 2-like" evidence="1">
    <location>
        <begin position="3"/>
        <end position="109"/>
    </location>
</feature>
<sequence length="239" mass="28073">MTSIIMLVHNAVVYTRNTIETLQGTKGEWELIVVDNASDKKTRKMLYKMYETKKINKLLMLDENTLFAKGNNLGLKLCDQNSEKILLLNSDIDIRNKEWLYEMEKRYEKGIFTLGVCENEPHVRVDGYCFMIDKDLYEKYLLDENYEWWWSITKLQAQVLQAGYSVKGVKKCTNLIFHYGGMSGKDFKNAKGMEIEIKKVKDWFGDKNIEIIEEIDNTHVDYNPRSCANKMYKKTRKGL</sequence>
<gene>
    <name evidence="2" type="ORF">INF30_06645</name>
</gene>
<dbReference type="Pfam" id="PF00535">
    <property type="entry name" value="Glycos_transf_2"/>
    <property type="match status" value="1"/>
</dbReference>
<protein>
    <submittedName>
        <fullName evidence="2">Glycosyltransferase</fullName>
    </submittedName>
</protein>
<dbReference type="InterPro" id="IPR001173">
    <property type="entry name" value="Glyco_trans_2-like"/>
</dbReference>
<dbReference type="RefSeq" id="WP_226394650.1">
    <property type="nucleotide sequence ID" value="NZ_JADCKL010000003.1"/>
</dbReference>
<proteinExistence type="predicted"/>
<dbReference type="InterPro" id="IPR029044">
    <property type="entry name" value="Nucleotide-diphossugar_trans"/>
</dbReference>
<evidence type="ECO:0000259" key="1">
    <source>
        <dbReference type="Pfam" id="PF00535"/>
    </source>
</evidence>
<evidence type="ECO:0000313" key="3">
    <source>
        <dbReference type="Proteomes" id="UP000758652"/>
    </source>
</evidence>
<dbReference type="Gene3D" id="3.90.550.10">
    <property type="entry name" value="Spore Coat Polysaccharide Biosynthesis Protein SpsA, Chain A"/>
    <property type="match status" value="1"/>
</dbReference>